<organism evidence="1 2">
    <name type="scientific">Haematococcus lacustris</name>
    <name type="common">Green alga</name>
    <name type="synonym">Haematococcus pluvialis</name>
    <dbReference type="NCBI Taxonomy" id="44745"/>
    <lineage>
        <taxon>Eukaryota</taxon>
        <taxon>Viridiplantae</taxon>
        <taxon>Chlorophyta</taxon>
        <taxon>core chlorophytes</taxon>
        <taxon>Chlorophyceae</taxon>
        <taxon>CS clade</taxon>
        <taxon>Chlamydomonadales</taxon>
        <taxon>Haematococcaceae</taxon>
        <taxon>Haematococcus</taxon>
    </lineage>
</organism>
<evidence type="ECO:0000313" key="2">
    <source>
        <dbReference type="Proteomes" id="UP000485058"/>
    </source>
</evidence>
<accession>A0A699ZPL2</accession>
<proteinExistence type="predicted"/>
<sequence>MVQGPRVESELATLFLGIGQEDLQLLCISAPHRQALLLEAAQQGKGTQPDQADGAGG</sequence>
<keyword evidence="2" id="KW-1185">Reference proteome</keyword>
<dbReference type="AlphaFoldDB" id="A0A699ZPL2"/>
<protein>
    <submittedName>
        <fullName evidence="1">Uncharacterized protein</fullName>
    </submittedName>
</protein>
<comment type="caution">
    <text evidence="1">The sequence shown here is derived from an EMBL/GenBank/DDBJ whole genome shotgun (WGS) entry which is preliminary data.</text>
</comment>
<dbReference type="Proteomes" id="UP000485058">
    <property type="component" value="Unassembled WGS sequence"/>
</dbReference>
<feature type="non-terminal residue" evidence="1">
    <location>
        <position position="1"/>
    </location>
</feature>
<evidence type="ECO:0000313" key="1">
    <source>
        <dbReference type="EMBL" id="GFH20836.1"/>
    </source>
</evidence>
<reference evidence="1 2" key="1">
    <citation type="submission" date="2020-02" db="EMBL/GenBank/DDBJ databases">
        <title>Draft genome sequence of Haematococcus lacustris strain NIES-144.</title>
        <authorList>
            <person name="Morimoto D."/>
            <person name="Nakagawa S."/>
            <person name="Yoshida T."/>
            <person name="Sawayama S."/>
        </authorList>
    </citation>
    <scope>NUCLEOTIDE SEQUENCE [LARGE SCALE GENOMIC DNA]</scope>
    <source>
        <strain evidence="1 2">NIES-144</strain>
    </source>
</reference>
<gene>
    <name evidence="1" type="ORF">HaLaN_18026</name>
</gene>
<dbReference type="EMBL" id="BLLF01001707">
    <property type="protein sequence ID" value="GFH20836.1"/>
    <property type="molecule type" value="Genomic_DNA"/>
</dbReference>
<name>A0A699ZPL2_HAELA</name>